<name>A0ABN6YD43_9MICO</name>
<evidence type="ECO:0000313" key="1">
    <source>
        <dbReference type="EMBL" id="BDZ55108.1"/>
    </source>
</evidence>
<organism evidence="1 2">
    <name type="scientific">Agromyces marinus</name>
    <dbReference type="NCBI Taxonomy" id="1389020"/>
    <lineage>
        <taxon>Bacteria</taxon>
        <taxon>Bacillati</taxon>
        <taxon>Actinomycetota</taxon>
        <taxon>Actinomycetes</taxon>
        <taxon>Micrococcales</taxon>
        <taxon>Microbacteriaceae</taxon>
        <taxon>Agromyces</taxon>
    </lineage>
</organism>
<keyword evidence="2" id="KW-1185">Reference proteome</keyword>
<dbReference type="EMBL" id="AP027734">
    <property type="protein sequence ID" value="BDZ55108.1"/>
    <property type="molecule type" value="Genomic_DNA"/>
</dbReference>
<reference evidence="2" key="1">
    <citation type="journal article" date="2019" name="Int. J. Syst. Evol. Microbiol.">
        <title>The Global Catalogue of Microorganisms (GCM) 10K type strain sequencing project: providing services to taxonomists for standard genome sequencing and annotation.</title>
        <authorList>
            <consortium name="The Broad Institute Genomics Platform"/>
            <consortium name="The Broad Institute Genome Sequencing Center for Infectious Disease"/>
            <person name="Wu L."/>
            <person name="Ma J."/>
        </authorList>
    </citation>
    <scope>NUCLEOTIDE SEQUENCE [LARGE SCALE GENOMIC DNA]</scope>
    <source>
        <strain evidence="2">NBRC 109019</strain>
    </source>
</reference>
<accession>A0ABN6YD43</accession>
<protein>
    <submittedName>
        <fullName evidence="1">Uncharacterized protein</fullName>
    </submittedName>
</protein>
<proteinExistence type="predicted"/>
<gene>
    <name evidence="1" type="ORF">GCM10025870_21810</name>
</gene>
<sequence length="72" mass="8087">MGDVFQGRGRALPQVLARTGRPIPEGMARRVLRDRDIHPATRPSGLATEDWVELWRLARDRPTGPGLRSRTS</sequence>
<evidence type="ECO:0000313" key="2">
    <source>
        <dbReference type="Proteomes" id="UP001321477"/>
    </source>
</evidence>
<dbReference type="Proteomes" id="UP001321477">
    <property type="component" value="Chromosome"/>
</dbReference>